<dbReference type="InterPro" id="IPR046349">
    <property type="entry name" value="C1-like_sf"/>
</dbReference>
<dbReference type="GO" id="GO:0007200">
    <property type="term" value="P:phospholipase C-activating G protein-coupled receptor signaling pathway"/>
    <property type="evidence" value="ECO:0007669"/>
    <property type="project" value="TreeGrafter"/>
</dbReference>
<sequence>MDSSFDFQQLQKSIQALYKLRPNDPFTMKWVDDEGDPCMLTCDEELQESIRLYYANKEPFLAVHVFNGAPLGPGLPCPAEDGKTRSFILTFSSCFSLNFSLLYTVKMYRRGAKRWNKKFYHLKGHNFVGRRFNKNAICAYCEDRIWGLGQQGYKCINCKLLIHKRCAPSVDYQCGEVAPPHEVVRQRPVTVNGDTGANVTMAAKIDGIKSVSIRF</sequence>
<proteinExistence type="predicted"/>
<evidence type="ECO:0000313" key="6">
    <source>
        <dbReference type="Proteomes" id="UP000278807"/>
    </source>
</evidence>
<keyword evidence="6" id="KW-1185">Reference proteome</keyword>
<protein>
    <submittedName>
        <fullName evidence="7">Phorbol-ester/DAG-type domain-containing protein</fullName>
    </submittedName>
</protein>
<feature type="domain" description="PB1" evidence="4">
    <location>
        <begin position="1"/>
        <end position="66"/>
    </location>
</feature>
<dbReference type="OrthoDB" id="63267at2759"/>
<dbReference type="GO" id="GO:0004674">
    <property type="term" value="F:protein serine/threonine kinase activity"/>
    <property type="evidence" value="ECO:0007669"/>
    <property type="project" value="UniProtKB-KW"/>
</dbReference>
<evidence type="ECO:0000256" key="1">
    <source>
        <dbReference type="ARBA" id="ARBA00022723"/>
    </source>
</evidence>
<evidence type="ECO:0000259" key="3">
    <source>
        <dbReference type="PROSITE" id="PS50081"/>
    </source>
</evidence>
<dbReference type="Pfam" id="PF00564">
    <property type="entry name" value="PB1"/>
    <property type="match status" value="1"/>
</dbReference>
<dbReference type="AlphaFoldDB" id="A0A0R3TTZ0"/>
<dbReference type="PROSITE" id="PS51745">
    <property type="entry name" value="PB1"/>
    <property type="match status" value="1"/>
</dbReference>
<dbReference type="SMART" id="SM00109">
    <property type="entry name" value="C1"/>
    <property type="match status" value="1"/>
</dbReference>
<dbReference type="STRING" id="102285.A0A0R3TTZ0"/>
<reference evidence="7" key="1">
    <citation type="submission" date="2017-02" db="UniProtKB">
        <authorList>
            <consortium name="WormBaseParasite"/>
        </authorList>
    </citation>
    <scope>IDENTIFICATION</scope>
</reference>
<dbReference type="GO" id="GO:0008270">
    <property type="term" value="F:zinc ion binding"/>
    <property type="evidence" value="ECO:0007669"/>
    <property type="project" value="UniProtKB-KW"/>
</dbReference>
<feature type="domain" description="Phorbol-ester/DAG-type" evidence="3">
    <location>
        <begin position="124"/>
        <end position="174"/>
    </location>
</feature>
<organism evidence="7">
    <name type="scientific">Rodentolepis nana</name>
    <name type="common">Dwarf tapeworm</name>
    <name type="synonym">Hymenolepis nana</name>
    <dbReference type="NCBI Taxonomy" id="102285"/>
    <lineage>
        <taxon>Eukaryota</taxon>
        <taxon>Metazoa</taxon>
        <taxon>Spiralia</taxon>
        <taxon>Lophotrochozoa</taxon>
        <taxon>Platyhelminthes</taxon>
        <taxon>Cestoda</taxon>
        <taxon>Eucestoda</taxon>
        <taxon>Cyclophyllidea</taxon>
        <taxon>Hymenolepididae</taxon>
        <taxon>Rodentolepis</taxon>
    </lineage>
</organism>
<dbReference type="PROSITE" id="PS50081">
    <property type="entry name" value="ZF_DAG_PE_2"/>
    <property type="match status" value="1"/>
</dbReference>
<gene>
    <name evidence="5" type="ORF">HNAJ_LOCUS11189</name>
</gene>
<evidence type="ECO:0000313" key="7">
    <source>
        <dbReference type="WBParaSite" id="HNAJ_0001120101-mRNA-1"/>
    </source>
</evidence>
<dbReference type="Proteomes" id="UP000278807">
    <property type="component" value="Unassembled WGS sequence"/>
</dbReference>
<dbReference type="WBParaSite" id="HNAJ_0001120101-mRNA-1">
    <property type="protein sequence ID" value="HNAJ_0001120101-mRNA-1"/>
    <property type="gene ID" value="HNAJ_0001120101"/>
</dbReference>
<dbReference type="GO" id="GO:0005829">
    <property type="term" value="C:cytosol"/>
    <property type="evidence" value="ECO:0007669"/>
    <property type="project" value="TreeGrafter"/>
</dbReference>
<dbReference type="PROSITE" id="PS00479">
    <property type="entry name" value="ZF_DAG_PE_1"/>
    <property type="match status" value="1"/>
</dbReference>
<dbReference type="SUPFAM" id="SSF57889">
    <property type="entry name" value="Cysteine-rich domain"/>
    <property type="match status" value="1"/>
</dbReference>
<keyword evidence="2" id="KW-0862">Zinc</keyword>
<dbReference type="EMBL" id="UZAE01013424">
    <property type="protein sequence ID" value="VDO09783.1"/>
    <property type="molecule type" value="Genomic_DNA"/>
</dbReference>
<evidence type="ECO:0000259" key="4">
    <source>
        <dbReference type="PROSITE" id="PS51745"/>
    </source>
</evidence>
<dbReference type="Gene3D" id="3.30.60.20">
    <property type="match status" value="1"/>
</dbReference>
<dbReference type="PRINTS" id="PR00008">
    <property type="entry name" value="DAGPEDOMAIN"/>
</dbReference>
<dbReference type="PANTHER" id="PTHR22968:SF14">
    <property type="entry name" value="PROTEIN KINASE C"/>
    <property type="match status" value="1"/>
</dbReference>
<evidence type="ECO:0000256" key="2">
    <source>
        <dbReference type="ARBA" id="ARBA00022833"/>
    </source>
</evidence>
<dbReference type="InterPro" id="IPR053793">
    <property type="entry name" value="PB1-like"/>
</dbReference>
<evidence type="ECO:0000313" key="5">
    <source>
        <dbReference type="EMBL" id="VDO09783.1"/>
    </source>
</evidence>
<name>A0A0R3TTZ0_RODNA</name>
<dbReference type="InterPro" id="IPR002219">
    <property type="entry name" value="PKC_DAG/PE"/>
</dbReference>
<dbReference type="InterPro" id="IPR000270">
    <property type="entry name" value="PB1_dom"/>
</dbReference>
<dbReference type="SUPFAM" id="SSF54277">
    <property type="entry name" value="CAD &amp; PB1 domains"/>
    <property type="match status" value="1"/>
</dbReference>
<dbReference type="CDD" id="cd20794">
    <property type="entry name" value="C1_aPKC"/>
    <property type="match status" value="1"/>
</dbReference>
<keyword evidence="1" id="KW-0479">Metal-binding</keyword>
<dbReference type="Gene3D" id="3.10.20.90">
    <property type="entry name" value="Phosphatidylinositol 3-kinase Catalytic Subunit, Chain A, domain 1"/>
    <property type="match status" value="1"/>
</dbReference>
<dbReference type="PANTHER" id="PTHR22968">
    <property type="entry name" value="PROTEIN KINASE C, MU"/>
    <property type="match status" value="1"/>
</dbReference>
<dbReference type="InterPro" id="IPR020454">
    <property type="entry name" value="DAG/PE-bd"/>
</dbReference>
<reference evidence="5 6" key="2">
    <citation type="submission" date="2018-11" db="EMBL/GenBank/DDBJ databases">
        <authorList>
            <consortium name="Pathogen Informatics"/>
        </authorList>
    </citation>
    <scope>NUCLEOTIDE SEQUENCE [LARGE SCALE GENOMIC DNA]</scope>
</reference>
<dbReference type="Pfam" id="PF00130">
    <property type="entry name" value="C1_1"/>
    <property type="match status" value="1"/>
</dbReference>
<dbReference type="GO" id="GO:0016020">
    <property type="term" value="C:membrane"/>
    <property type="evidence" value="ECO:0007669"/>
    <property type="project" value="UniProtKB-SubCell"/>
</dbReference>
<dbReference type="GO" id="GO:0035556">
    <property type="term" value="P:intracellular signal transduction"/>
    <property type="evidence" value="ECO:0007669"/>
    <property type="project" value="TreeGrafter"/>
</dbReference>
<accession>A0A0R3TTZ0</accession>